<comment type="caution">
    <text evidence="1">The sequence shown here is derived from an EMBL/GenBank/DDBJ whole genome shotgun (WGS) entry which is preliminary data.</text>
</comment>
<dbReference type="EMBL" id="CM042052">
    <property type="protein sequence ID" value="KAI3719587.1"/>
    <property type="molecule type" value="Genomic_DNA"/>
</dbReference>
<proteinExistence type="predicted"/>
<dbReference type="Proteomes" id="UP001055879">
    <property type="component" value="Linkage Group LG06"/>
</dbReference>
<organism evidence="1 2">
    <name type="scientific">Arctium lappa</name>
    <name type="common">Greater burdock</name>
    <name type="synonym">Lappa major</name>
    <dbReference type="NCBI Taxonomy" id="4217"/>
    <lineage>
        <taxon>Eukaryota</taxon>
        <taxon>Viridiplantae</taxon>
        <taxon>Streptophyta</taxon>
        <taxon>Embryophyta</taxon>
        <taxon>Tracheophyta</taxon>
        <taxon>Spermatophyta</taxon>
        <taxon>Magnoliopsida</taxon>
        <taxon>eudicotyledons</taxon>
        <taxon>Gunneridae</taxon>
        <taxon>Pentapetalae</taxon>
        <taxon>asterids</taxon>
        <taxon>campanulids</taxon>
        <taxon>Asterales</taxon>
        <taxon>Asteraceae</taxon>
        <taxon>Carduoideae</taxon>
        <taxon>Cardueae</taxon>
        <taxon>Arctiinae</taxon>
        <taxon>Arctium</taxon>
    </lineage>
</organism>
<name>A0ACB9BAQ3_ARCLA</name>
<evidence type="ECO:0000313" key="1">
    <source>
        <dbReference type="EMBL" id="KAI3719587.1"/>
    </source>
</evidence>
<reference evidence="2" key="1">
    <citation type="journal article" date="2022" name="Mol. Ecol. Resour.">
        <title>The genomes of chicory, endive, great burdock and yacon provide insights into Asteraceae palaeo-polyploidization history and plant inulin production.</title>
        <authorList>
            <person name="Fan W."/>
            <person name="Wang S."/>
            <person name="Wang H."/>
            <person name="Wang A."/>
            <person name="Jiang F."/>
            <person name="Liu H."/>
            <person name="Zhao H."/>
            <person name="Xu D."/>
            <person name="Zhang Y."/>
        </authorList>
    </citation>
    <scope>NUCLEOTIDE SEQUENCE [LARGE SCALE GENOMIC DNA]</scope>
    <source>
        <strain evidence="2">cv. Niubang</strain>
    </source>
</reference>
<sequence length="268" mass="30583">MVRVFNELKREGNKGWWLPTMVLVKVGGHDGARMSMLGHRCREGQVTAVWVLSFVELHDPLHGLLHFPVSLELQTTTDFSPTTPPYYNAASKKIKFTPLLSNPIRPPLYYVKFVGIKVGLKLINIPLTAFALNPNSGADTLVDSDQRRQQYKLTLCCHLALLIWKRFEAFDDGGSPYWSTIHHDVPFLIMMQLGIVDFLSLSRVFQSLRELAFANRHNSQHVQVKHLDAKAGITLNDNFVKLVSWYYNEWSHNSRVIDLICHIASMEA</sequence>
<protein>
    <submittedName>
        <fullName evidence="1">Uncharacterized protein</fullName>
    </submittedName>
</protein>
<accession>A0ACB9BAQ3</accession>
<gene>
    <name evidence="1" type="ORF">L6452_20489</name>
</gene>
<reference evidence="1 2" key="2">
    <citation type="journal article" date="2022" name="Mol. Ecol. Resour.">
        <title>The genomes of chicory, endive, great burdock and yacon provide insights into Asteraceae paleo-polyploidization history and plant inulin production.</title>
        <authorList>
            <person name="Fan W."/>
            <person name="Wang S."/>
            <person name="Wang H."/>
            <person name="Wang A."/>
            <person name="Jiang F."/>
            <person name="Liu H."/>
            <person name="Zhao H."/>
            <person name="Xu D."/>
            <person name="Zhang Y."/>
        </authorList>
    </citation>
    <scope>NUCLEOTIDE SEQUENCE [LARGE SCALE GENOMIC DNA]</scope>
    <source>
        <strain evidence="2">cv. Niubang</strain>
    </source>
</reference>
<evidence type="ECO:0000313" key="2">
    <source>
        <dbReference type="Proteomes" id="UP001055879"/>
    </source>
</evidence>
<keyword evidence="2" id="KW-1185">Reference proteome</keyword>